<reference evidence="11 12" key="1">
    <citation type="journal article" date="2013" name="Front. Microbiol.">
        <title>Comparative genomic analyses of the cyanobacterium, Lyngbya aestuarii BL J, a powerful hydrogen producer.</title>
        <authorList>
            <person name="Kothari A."/>
            <person name="Vaughn M."/>
            <person name="Garcia-Pichel F."/>
        </authorList>
    </citation>
    <scope>NUCLEOTIDE SEQUENCE [LARGE SCALE GENOMIC DNA]</scope>
    <source>
        <strain evidence="11 12">BL J</strain>
    </source>
</reference>
<evidence type="ECO:0000256" key="1">
    <source>
        <dbReference type="ARBA" id="ARBA00000085"/>
    </source>
</evidence>
<evidence type="ECO:0000256" key="8">
    <source>
        <dbReference type="ARBA" id="ARBA00074306"/>
    </source>
</evidence>
<dbReference type="FunFam" id="3.30.565.10:FF:000010">
    <property type="entry name" value="Sensor histidine kinase RcsC"/>
    <property type="match status" value="1"/>
</dbReference>
<dbReference type="PANTHER" id="PTHR43047">
    <property type="entry name" value="TWO-COMPONENT HISTIDINE PROTEIN KINASE"/>
    <property type="match status" value="1"/>
</dbReference>
<evidence type="ECO:0000256" key="9">
    <source>
        <dbReference type="SAM" id="Coils"/>
    </source>
</evidence>
<dbReference type="PRINTS" id="PR00344">
    <property type="entry name" value="BCTRLSENSOR"/>
</dbReference>
<evidence type="ECO:0000256" key="4">
    <source>
        <dbReference type="ARBA" id="ARBA00022553"/>
    </source>
</evidence>
<accession>U7QPG6</accession>
<feature type="domain" description="Histidine kinase" evidence="10">
    <location>
        <begin position="371"/>
        <end position="589"/>
    </location>
</feature>
<comment type="similarity">
    <text evidence="2">In the N-terminal section; belongs to the phytochrome family.</text>
</comment>
<dbReference type="SUPFAM" id="SSF55874">
    <property type="entry name" value="ATPase domain of HSP90 chaperone/DNA topoisomerase II/histidine kinase"/>
    <property type="match status" value="1"/>
</dbReference>
<keyword evidence="7" id="KW-0902">Two-component regulatory system</keyword>
<comment type="catalytic activity">
    <reaction evidence="1">
        <text>ATP + protein L-histidine = ADP + protein N-phospho-L-histidine.</text>
        <dbReference type="EC" id="2.7.13.3"/>
    </reaction>
</comment>
<keyword evidence="6 11" id="KW-0418">Kinase</keyword>
<comment type="caution">
    <text evidence="11">The sequence shown here is derived from an EMBL/GenBank/DDBJ whole genome shotgun (WGS) entry which is preliminary data.</text>
</comment>
<dbReference type="InterPro" id="IPR029016">
    <property type="entry name" value="GAF-like_dom_sf"/>
</dbReference>
<dbReference type="SUPFAM" id="SSF47384">
    <property type="entry name" value="Homodimeric domain of signal transducing histidine kinase"/>
    <property type="match status" value="1"/>
</dbReference>
<feature type="coiled-coil region" evidence="9">
    <location>
        <begin position="309"/>
        <end position="357"/>
    </location>
</feature>
<dbReference type="RefSeq" id="WP_023064712.1">
    <property type="nucleotide sequence ID" value="NZ_AUZM01000005.1"/>
</dbReference>
<evidence type="ECO:0000256" key="6">
    <source>
        <dbReference type="ARBA" id="ARBA00022777"/>
    </source>
</evidence>
<keyword evidence="5" id="KW-0808">Transferase</keyword>
<dbReference type="GO" id="GO:0009927">
    <property type="term" value="F:histidine phosphotransfer kinase activity"/>
    <property type="evidence" value="ECO:0007669"/>
    <property type="project" value="TreeGrafter"/>
</dbReference>
<dbReference type="GO" id="GO:0000155">
    <property type="term" value="F:phosphorelay sensor kinase activity"/>
    <property type="evidence" value="ECO:0007669"/>
    <property type="project" value="InterPro"/>
</dbReference>
<evidence type="ECO:0000313" key="12">
    <source>
        <dbReference type="Proteomes" id="UP000017127"/>
    </source>
</evidence>
<protein>
    <recommendedName>
        <fullName evidence="8">Circadian input-output histidine kinase CikA</fullName>
        <ecNumber evidence="3">2.7.13.3</ecNumber>
    </recommendedName>
</protein>
<gene>
    <name evidence="11" type="ORF">M595_0878</name>
</gene>
<dbReference type="InterPro" id="IPR036097">
    <property type="entry name" value="HisK_dim/P_sf"/>
</dbReference>
<proteinExistence type="inferred from homology"/>
<dbReference type="SMART" id="SM00387">
    <property type="entry name" value="HATPase_c"/>
    <property type="match status" value="1"/>
</dbReference>
<dbReference type="Gene3D" id="1.10.287.130">
    <property type="match status" value="1"/>
</dbReference>
<dbReference type="EC" id="2.7.13.3" evidence="3"/>
<dbReference type="InterPro" id="IPR003594">
    <property type="entry name" value="HATPase_dom"/>
</dbReference>
<keyword evidence="4" id="KW-0597">Phosphoprotein</keyword>
<dbReference type="CDD" id="cd16922">
    <property type="entry name" value="HATPase_EvgS-ArcB-TorS-like"/>
    <property type="match status" value="1"/>
</dbReference>
<dbReference type="InterPro" id="IPR003661">
    <property type="entry name" value="HisK_dim/P_dom"/>
</dbReference>
<dbReference type="SUPFAM" id="SSF55781">
    <property type="entry name" value="GAF domain-like"/>
    <property type="match status" value="1"/>
</dbReference>
<evidence type="ECO:0000313" key="11">
    <source>
        <dbReference type="EMBL" id="ERT09167.1"/>
    </source>
</evidence>
<evidence type="ECO:0000259" key="10">
    <source>
        <dbReference type="PROSITE" id="PS50109"/>
    </source>
</evidence>
<evidence type="ECO:0000256" key="2">
    <source>
        <dbReference type="ARBA" id="ARBA00006402"/>
    </source>
</evidence>
<dbReference type="InterPro" id="IPR036890">
    <property type="entry name" value="HATPase_C_sf"/>
</dbReference>
<dbReference type="AlphaFoldDB" id="U7QPG6"/>
<name>U7QPG6_9CYAN</name>
<dbReference type="Gene3D" id="3.30.450.40">
    <property type="match status" value="1"/>
</dbReference>
<evidence type="ECO:0000256" key="7">
    <source>
        <dbReference type="ARBA" id="ARBA00023012"/>
    </source>
</evidence>
<keyword evidence="12" id="KW-1185">Reference proteome</keyword>
<dbReference type="PROSITE" id="PS50109">
    <property type="entry name" value="HIS_KIN"/>
    <property type="match status" value="1"/>
</dbReference>
<sequence length="598" mass="68595">MMLNPIQSHEELSWDVNHSLYQEIEHLRRENATLKNWLKTMSQLHPISMKIEPPDLEWKIGQVDATINLFSNQLLEKIDDNLSAQPLTKTDSLEQTTLNFSNDSNLDLSAQLTPPTVNEQPHRRILALEHLLRQHNHHYNNPHSIIQQITETAVQTLESVKRISLWLTPQTLLYSHFPSSLNLNLHSTNKLKINSYEQVNHCYCTLFKPNARTSYKQNDLGKSSLEWTGVNLQSVEDHLFFSGFPNIDFSEPLNVLDIPIKLDQHKIGFLRVERTNLRAEWTDEEQSFLESLANLVSLALERSRSQHLEKQLSTQNEKLQAKFDQQTAQLQKTRQKLRSQTDEFQKLEYALKEAQNTAQIALRAKRTFLANISHELRTPIHAIIGYSDLLCEEVLEQGQLNCLEDVQIIRQEGYRLLHVIDSILDLVRIETGQMSLNLDIFDPVNVIKGVVKSLVSVAEKNRNQLKIHYGRDLGLMQTDLGKLQKILHHLLENALKFTQDGQIKLTIHRQDDWIEFCLSDTGIGISVEHQHCLFEAFTQADDSLCRRYGGTGLGLTICRHLCKMMGGDITVSSELGQGSMFTVRLKAQVEKAVQYRAG</sequence>
<dbReference type="PANTHER" id="PTHR43047:SF63">
    <property type="entry name" value="HISTIDINE KINASE"/>
    <property type="match status" value="1"/>
</dbReference>
<dbReference type="Proteomes" id="UP000017127">
    <property type="component" value="Unassembled WGS sequence"/>
</dbReference>
<evidence type="ECO:0000256" key="5">
    <source>
        <dbReference type="ARBA" id="ARBA00022679"/>
    </source>
</evidence>
<dbReference type="Gene3D" id="3.30.565.10">
    <property type="entry name" value="Histidine kinase-like ATPase, C-terminal domain"/>
    <property type="match status" value="1"/>
</dbReference>
<dbReference type="InterPro" id="IPR003018">
    <property type="entry name" value="GAF"/>
</dbReference>
<keyword evidence="9" id="KW-0175">Coiled coil</keyword>
<dbReference type="Pfam" id="PF02518">
    <property type="entry name" value="HATPase_c"/>
    <property type="match status" value="1"/>
</dbReference>
<dbReference type="Pfam" id="PF00512">
    <property type="entry name" value="HisKA"/>
    <property type="match status" value="1"/>
</dbReference>
<dbReference type="InterPro" id="IPR005467">
    <property type="entry name" value="His_kinase_dom"/>
</dbReference>
<organism evidence="11 12">
    <name type="scientific">Lyngbya aestuarii BL J</name>
    <dbReference type="NCBI Taxonomy" id="1348334"/>
    <lineage>
        <taxon>Bacteria</taxon>
        <taxon>Bacillati</taxon>
        <taxon>Cyanobacteriota</taxon>
        <taxon>Cyanophyceae</taxon>
        <taxon>Oscillatoriophycideae</taxon>
        <taxon>Oscillatoriales</taxon>
        <taxon>Microcoleaceae</taxon>
        <taxon>Lyngbya</taxon>
    </lineage>
</organism>
<dbReference type="InterPro" id="IPR004358">
    <property type="entry name" value="Sig_transdc_His_kin-like_C"/>
</dbReference>
<dbReference type="CDD" id="cd00082">
    <property type="entry name" value="HisKA"/>
    <property type="match status" value="1"/>
</dbReference>
<evidence type="ECO:0000256" key="3">
    <source>
        <dbReference type="ARBA" id="ARBA00012438"/>
    </source>
</evidence>
<dbReference type="OrthoDB" id="9770795at2"/>
<dbReference type="Pfam" id="PF01590">
    <property type="entry name" value="GAF"/>
    <property type="match status" value="1"/>
</dbReference>
<dbReference type="GO" id="GO:0005886">
    <property type="term" value="C:plasma membrane"/>
    <property type="evidence" value="ECO:0007669"/>
    <property type="project" value="TreeGrafter"/>
</dbReference>
<dbReference type="SMART" id="SM00388">
    <property type="entry name" value="HisKA"/>
    <property type="match status" value="1"/>
</dbReference>
<dbReference type="EMBL" id="AUZM01000005">
    <property type="protein sequence ID" value="ERT09167.1"/>
    <property type="molecule type" value="Genomic_DNA"/>
</dbReference>